<dbReference type="PANTHER" id="PTHR44191">
    <property type="entry name" value="TRANSCRIPTION FACTOR KUA1"/>
    <property type="match status" value="1"/>
</dbReference>
<dbReference type="AlphaFoldDB" id="A0A2P2JSD3"/>
<keyword evidence="6" id="KW-0863">Zinc-finger</keyword>
<dbReference type="InterPro" id="IPR017884">
    <property type="entry name" value="SANT_dom"/>
</dbReference>
<evidence type="ECO:0000256" key="6">
    <source>
        <dbReference type="PROSITE-ProRule" id="PRU00047"/>
    </source>
</evidence>
<evidence type="ECO:0000259" key="8">
    <source>
        <dbReference type="PROSITE" id="PS50158"/>
    </source>
</evidence>
<evidence type="ECO:0000313" key="11">
    <source>
        <dbReference type="EMBL" id="MBW96385.1"/>
    </source>
</evidence>
<feature type="domain" description="Myb-like" evidence="7">
    <location>
        <begin position="112"/>
        <end position="157"/>
    </location>
</feature>
<dbReference type="SUPFAM" id="SSF46689">
    <property type="entry name" value="Homeodomain-like"/>
    <property type="match status" value="1"/>
</dbReference>
<dbReference type="PANTHER" id="PTHR44191:SF62">
    <property type="entry name" value="OS04G0341900 PROTEIN"/>
    <property type="match status" value="1"/>
</dbReference>
<evidence type="ECO:0000256" key="2">
    <source>
        <dbReference type="ARBA" id="ARBA00023015"/>
    </source>
</evidence>
<keyword evidence="6" id="KW-0862">Zinc</keyword>
<dbReference type="Pfam" id="PF00249">
    <property type="entry name" value="Myb_DNA-binding"/>
    <property type="match status" value="1"/>
</dbReference>
<dbReference type="GO" id="GO:0006355">
    <property type="term" value="P:regulation of DNA-templated transcription"/>
    <property type="evidence" value="ECO:0007669"/>
    <property type="project" value="UniProtKB-ARBA"/>
</dbReference>
<keyword evidence="3" id="KW-0238">DNA-binding</keyword>
<dbReference type="NCBIfam" id="TIGR01557">
    <property type="entry name" value="myb_SHAQKYF"/>
    <property type="match status" value="1"/>
</dbReference>
<dbReference type="GO" id="GO:0003677">
    <property type="term" value="F:DNA binding"/>
    <property type="evidence" value="ECO:0007669"/>
    <property type="project" value="UniProtKB-KW"/>
</dbReference>
<feature type="domain" description="SANT" evidence="9">
    <location>
        <begin position="113"/>
        <end position="161"/>
    </location>
</feature>
<dbReference type="SMART" id="SM00717">
    <property type="entry name" value="SANT"/>
    <property type="match status" value="1"/>
</dbReference>
<dbReference type="Gene3D" id="1.10.10.60">
    <property type="entry name" value="Homeodomain-like"/>
    <property type="match status" value="1"/>
</dbReference>
<dbReference type="InterPro" id="IPR001878">
    <property type="entry name" value="Znf_CCHC"/>
</dbReference>
<organism evidence="11">
    <name type="scientific">Rhizophora mucronata</name>
    <name type="common">Asiatic mangrove</name>
    <dbReference type="NCBI Taxonomy" id="61149"/>
    <lineage>
        <taxon>Eukaryota</taxon>
        <taxon>Viridiplantae</taxon>
        <taxon>Streptophyta</taxon>
        <taxon>Embryophyta</taxon>
        <taxon>Tracheophyta</taxon>
        <taxon>Spermatophyta</taxon>
        <taxon>Magnoliopsida</taxon>
        <taxon>eudicotyledons</taxon>
        <taxon>Gunneridae</taxon>
        <taxon>Pentapetalae</taxon>
        <taxon>rosids</taxon>
        <taxon>fabids</taxon>
        <taxon>Malpighiales</taxon>
        <taxon>Rhizophoraceae</taxon>
        <taxon>Rhizophora</taxon>
    </lineage>
</organism>
<dbReference type="InterPro" id="IPR006447">
    <property type="entry name" value="Myb_dom_plants"/>
</dbReference>
<name>A0A2P2JSD3_RHIMU</name>
<sequence>MGRRCSHCGNIGHNSRTCNSTSFGGVVVAGGLRLFGVRLDIPSSSGVPIQKSVSMDSLSLSSSASPSSSSLCSSRVSIDDNSDKLSIGYLSDSLLGPVQERKKVFGECTGVPWTEEEHRMFLTGLERLGKGDWRGISRNFVTTRTPTQVASHAQKYFLRHASLNKKRRSSLFDMVP</sequence>
<evidence type="ECO:0000256" key="3">
    <source>
        <dbReference type="ARBA" id="ARBA00023125"/>
    </source>
</evidence>
<dbReference type="PROSITE" id="PS51294">
    <property type="entry name" value="HTH_MYB"/>
    <property type="match status" value="1"/>
</dbReference>
<dbReference type="InterPro" id="IPR017930">
    <property type="entry name" value="Myb_dom"/>
</dbReference>
<evidence type="ECO:0000256" key="4">
    <source>
        <dbReference type="ARBA" id="ARBA00023163"/>
    </source>
</evidence>
<keyword evidence="5" id="KW-0539">Nucleus</keyword>
<evidence type="ECO:0000256" key="5">
    <source>
        <dbReference type="ARBA" id="ARBA00023242"/>
    </source>
</evidence>
<keyword evidence="4" id="KW-0804">Transcription</keyword>
<feature type="domain" description="CCHC-type" evidence="8">
    <location>
        <begin position="3"/>
        <end position="18"/>
    </location>
</feature>
<dbReference type="CDD" id="cd00167">
    <property type="entry name" value="SANT"/>
    <property type="match status" value="1"/>
</dbReference>
<evidence type="ECO:0000256" key="1">
    <source>
        <dbReference type="ARBA" id="ARBA00004123"/>
    </source>
</evidence>
<dbReference type="GO" id="GO:0005634">
    <property type="term" value="C:nucleus"/>
    <property type="evidence" value="ECO:0007669"/>
    <property type="project" value="UniProtKB-SubCell"/>
</dbReference>
<evidence type="ECO:0000259" key="7">
    <source>
        <dbReference type="PROSITE" id="PS50090"/>
    </source>
</evidence>
<dbReference type="EMBL" id="GGEC01015902">
    <property type="protein sequence ID" value="MBW96385.1"/>
    <property type="molecule type" value="Transcribed_RNA"/>
</dbReference>
<dbReference type="GO" id="GO:0009739">
    <property type="term" value="P:response to gibberellin"/>
    <property type="evidence" value="ECO:0007669"/>
    <property type="project" value="TreeGrafter"/>
</dbReference>
<dbReference type="InterPro" id="IPR009057">
    <property type="entry name" value="Homeodomain-like_sf"/>
</dbReference>
<dbReference type="GO" id="GO:0009723">
    <property type="term" value="P:response to ethylene"/>
    <property type="evidence" value="ECO:0007669"/>
    <property type="project" value="TreeGrafter"/>
</dbReference>
<evidence type="ECO:0000259" key="10">
    <source>
        <dbReference type="PROSITE" id="PS51294"/>
    </source>
</evidence>
<dbReference type="PROSITE" id="PS51293">
    <property type="entry name" value="SANT"/>
    <property type="match status" value="1"/>
</dbReference>
<dbReference type="InterPro" id="IPR001005">
    <property type="entry name" value="SANT/Myb"/>
</dbReference>
<evidence type="ECO:0000259" key="9">
    <source>
        <dbReference type="PROSITE" id="PS51293"/>
    </source>
</evidence>
<reference evidence="11" key="1">
    <citation type="submission" date="2018-02" db="EMBL/GenBank/DDBJ databases">
        <title>Rhizophora mucronata_Transcriptome.</title>
        <authorList>
            <person name="Meera S.P."/>
            <person name="Sreeshan A."/>
            <person name="Augustine A."/>
        </authorList>
    </citation>
    <scope>NUCLEOTIDE SEQUENCE</scope>
    <source>
        <tissue evidence="11">Leaf</tissue>
    </source>
</reference>
<dbReference type="FunFam" id="1.10.10.60:FF:000009">
    <property type="entry name" value="transcription factor MYB1R1"/>
    <property type="match status" value="1"/>
</dbReference>
<dbReference type="PROSITE" id="PS50158">
    <property type="entry name" value="ZF_CCHC"/>
    <property type="match status" value="1"/>
</dbReference>
<keyword evidence="2" id="KW-0805">Transcription regulation</keyword>
<feature type="domain" description="HTH myb-type" evidence="10">
    <location>
        <begin position="112"/>
        <end position="161"/>
    </location>
</feature>
<dbReference type="GO" id="GO:0008270">
    <property type="term" value="F:zinc ion binding"/>
    <property type="evidence" value="ECO:0007669"/>
    <property type="project" value="UniProtKB-KW"/>
</dbReference>
<protein>
    <submittedName>
        <fullName evidence="11">Uncharacterized protein</fullName>
    </submittedName>
</protein>
<comment type="subcellular location">
    <subcellularLocation>
        <location evidence="1">Nucleus</location>
    </subcellularLocation>
</comment>
<dbReference type="PROSITE" id="PS50090">
    <property type="entry name" value="MYB_LIKE"/>
    <property type="match status" value="1"/>
</dbReference>
<dbReference type="InterPro" id="IPR052245">
    <property type="entry name" value="Plant_Stress_Dev_TF"/>
</dbReference>
<accession>A0A2P2JSD3</accession>
<proteinExistence type="predicted"/>
<keyword evidence="6" id="KW-0479">Metal-binding</keyword>